<dbReference type="Proteomes" id="UP000034087">
    <property type="component" value="Unassembled WGS sequence"/>
</dbReference>
<evidence type="ECO:0000313" key="1">
    <source>
        <dbReference type="EMBL" id="KKT60392.1"/>
    </source>
</evidence>
<name>A0A0G1KVN1_9BACT</name>
<proteinExistence type="predicted"/>
<evidence type="ECO:0000313" key="2">
    <source>
        <dbReference type="Proteomes" id="UP000034087"/>
    </source>
</evidence>
<keyword evidence="1" id="KW-0808">Transferase</keyword>
<dbReference type="AlphaFoldDB" id="A0A0G1KVN1"/>
<sequence length="264" mass="30335">MVIAIIVQARMASTRLPGKVLKKIFGKTLLEHLISRLKKVKSADKIIVATTTKQRDGKIVKVAKKLGVDFFRGSEEDVLDRTYQAAKIRRLADGDAIVRVTSDCPIIDPAIVDKVINFYKRNKNKFDYVSNTYPPTFPDGMDTEVFSFKALERAWKNASLLSEREHVTAYIYKHTEIFRIGNVRSTKDNSHLRLTVDEPNDLILVRKIFGALYKKNKYFTLRDILSFLKRNPKSISINQHIKRNEGYLTSLKEDAKFLKEAQVK</sequence>
<dbReference type="InterPro" id="IPR029044">
    <property type="entry name" value="Nucleotide-diphossugar_trans"/>
</dbReference>
<dbReference type="Gene3D" id="3.90.550.10">
    <property type="entry name" value="Spore Coat Polysaccharide Biosynthesis Protein SpsA, Chain A"/>
    <property type="match status" value="1"/>
</dbReference>
<dbReference type="CDD" id="cd02518">
    <property type="entry name" value="GT2_SpsF"/>
    <property type="match status" value="1"/>
</dbReference>
<dbReference type="GO" id="GO:0016779">
    <property type="term" value="F:nucleotidyltransferase activity"/>
    <property type="evidence" value="ECO:0007669"/>
    <property type="project" value="UniProtKB-KW"/>
</dbReference>
<dbReference type="PANTHER" id="PTHR42866:SF1">
    <property type="entry name" value="SPORE COAT POLYSACCHARIDE BIOSYNTHESIS PROTEIN SPSF"/>
    <property type="match status" value="1"/>
</dbReference>
<dbReference type="PANTHER" id="PTHR42866">
    <property type="entry name" value="3-DEOXY-MANNO-OCTULOSONATE CYTIDYLYLTRANSFERASE"/>
    <property type="match status" value="1"/>
</dbReference>
<organism evidence="1 2">
    <name type="scientific">Candidatus Giovannonibacteria bacterium GW2011_GWA1_44_25</name>
    <dbReference type="NCBI Taxonomy" id="1618645"/>
    <lineage>
        <taxon>Bacteria</taxon>
        <taxon>Candidatus Giovannoniibacteriota</taxon>
    </lineage>
</organism>
<dbReference type="Pfam" id="PF02348">
    <property type="entry name" value="CTP_transf_3"/>
    <property type="match status" value="1"/>
</dbReference>
<gene>
    <name evidence="1" type="ORF">UW53_C0001G0042</name>
</gene>
<dbReference type="EMBL" id="LCIR01000001">
    <property type="protein sequence ID" value="KKT60392.1"/>
    <property type="molecule type" value="Genomic_DNA"/>
</dbReference>
<reference evidence="1 2" key="1">
    <citation type="journal article" date="2015" name="Nature">
        <title>rRNA introns, odd ribosomes, and small enigmatic genomes across a large radiation of phyla.</title>
        <authorList>
            <person name="Brown C.T."/>
            <person name="Hug L.A."/>
            <person name="Thomas B.C."/>
            <person name="Sharon I."/>
            <person name="Castelle C.J."/>
            <person name="Singh A."/>
            <person name="Wilkins M.J."/>
            <person name="Williams K.H."/>
            <person name="Banfield J.F."/>
        </authorList>
    </citation>
    <scope>NUCLEOTIDE SEQUENCE [LARGE SCALE GENOMIC DNA]</scope>
</reference>
<protein>
    <submittedName>
        <fullName evidence="1">Acylneuraminate cytidylyltransferase</fullName>
    </submittedName>
</protein>
<dbReference type="PATRIC" id="fig|1618645.3.peg.43"/>
<dbReference type="GO" id="GO:0005829">
    <property type="term" value="C:cytosol"/>
    <property type="evidence" value="ECO:0007669"/>
    <property type="project" value="TreeGrafter"/>
</dbReference>
<dbReference type="SUPFAM" id="SSF53448">
    <property type="entry name" value="Nucleotide-diphospho-sugar transferases"/>
    <property type="match status" value="1"/>
</dbReference>
<keyword evidence="1" id="KW-0548">Nucleotidyltransferase</keyword>
<comment type="caution">
    <text evidence="1">The sequence shown here is derived from an EMBL/GenBank/DDBJ whole genome shotgun (WGS) entry which is preliminary data.</text>
</comment>
<accession>A0A0G1KVN1</accession>
<dbReference type="InterPro" id="IPR003329">
    <property type="entry name" value="Cytidylyl_trans"/>
</dbReference>